<keyword evidence="4" id="KW-0819">tRNA processing</keyword>
<keyword evidence="5" id="KW-0539">Nucleus</keyword>
<evidence type="ECO:0000256" key="7">
    <source>
        <dbReference type="SAM" id="MobiDB-lite"/>
    </source>
</evidence>
<sequence length="586" mass="64466">MAATYSNIRPNTYLFLRLPSDLLRLVEIKVNTIIEVGKLGSFPSNLLLGRPYHHTYEILEKREGEQYSRLRIVSQAELNAEAGLDEATTAESRAEPAVPNGTSSLPNGYELLGEDGSILLKNNRLTIDDATRQTLSQAEIEELKKSAGAKEVIEKIMASHTGLDEKTVFSKAKYMLRKNKKYLKRFTALPMDIGNLIDYITDKEPPRIMDMREESLGLITAWSHAHYSGIDGLPDQKDDGTSYGRWLVAEDTGGLIVAALAERMGILHASESKDRPKAEKAQIEADATSAAGQALNGEAAEAIKSQPVHRDYPPPATSNTITLVHPAVQPNVSVLKYFGYDTSSTTGNADQAEHPLHTHFKSLSWLQLLQPQEDPLYAEPEQASEEVLASWKSGKRGTYFKKRRRWEHCKSIVDETRLGEFDGLVIASPMDPVSILEHTVPLIRGGGHLVMYSPTIEPLVSVMDLYSKERRGAYIAHLSKNELPDADDFPVDPRLLLAPSIQTSRIRDWQVLPGRTHPLMTSRGGAEGYVLTARKVVPLAGGVDARGNFHGKKRKTFHSDVAAPVAPANDVSDASANGTEAVTIPV</sequence>
<comment type="similarity">
    <text evidence="2">Belongs to the TRM6/GCD10 family.</text>
</comment>
<dbReference type="HOGENOM" id="CLU_010916_2_0_1"/>
<dbReference type="GO" id="GO:0005634">
    <property type="term" value="C:nucleus"/>
    <property type="evidence" value="ECO:0007669"/>
    <property type="project" value="UniProtKB-SubCell"/>
</dbReference>
<accession>N1QG11</accession>
<evidence type="ECO:0000256" key="4">
    <source>
        <dbReference type="ARBA" id="ARBA00022694"/>
    </source>
</evidence>
<organism evidence="8 9">
    <name type="scientific">Sphaerulina musiva (strain SO2202)</name>
    <name type="common">Poplar stem canker fungus</name>
    <name type="synonym">Septoria musiva</name>
    <dbReference type="NCBI Taxonomy" id="692275"/>
    <lineage>
        <taxon>Eukaryota</taxon>
        <taxon>Fungi</taxon>
        <taxon>Dikarya</taxon>
        <taxon>Ascomycota</taxon>
        <taxon>Pezizomycotina</taxon>
        <taxon>Dothideomycetes</taxon>
        <taxon>Dothideomycetidae</taxon>
        <taxon>Mycosphaerellales</taxon>
        <taxon>Mycosphaerellaceae</taxon>
        <taxon>Sphaerulina</taxon>
    </lineage>
</organism>
<dbReference type="InterPro" id="IPR017423">
    <property type="entry name" value="TRM6"/>
</dbReference>
<evidence type="ECO:0000313" key="8">
    <source>
        <dbReference type="EMBL" id="EMF12268.1"/>
    </source>
</evidence>
<dbReference type="GO" id="GO:0031515">
    <property type="term" value="C:tRNA (m1A) methyltransferase complex"/>
    <property type="evidence" value="ECO:0007669"/>
    <property type="project" value="InterPro"/>
</dbReference>
<evidence type="ECO:0000256" key="2">
    <source>
        <dbReference type="ARBA" id="ARBA00008320"/>
    </source>
</evidence>
<dbReference type="AlphaFoldDB" id="N1QG11"/>
<dbReference type="Proteomes" id="UP000016931">
    <property type="component" value="Unassembled WGS sequence"/>
</dbReference>
<dbReference type="EMBL" id="KB456265">
    <property type="protein sequence ID" value="EMF12268.1"/>
    <property type="molecule type" value="Genomic_DNA"/>
</dbReference>
<dbReference type="OMA" id="EGYIFHA"/>
<name>N1QG11_SPHMS</name>
<reference evidence="8 9" key="1">
    <citation type="journal article" date="2012" name="PLoS Pathog.">
        <title>Diverse lifestyles and strategies of plant pathogenesis encoded in the genomes of eighteen Dothideomycetes fungi.</title>
        <authorList>
            <person name="Ohm R.A."/>
            <person name="Feau N."/>
            <person name="Henrissat B."/>
            <person name="Schoch C.L."/>
            <person name="Horwitz B.A."/>
            <person name="Barry K.W."/>
            <person name="Condon B.J."/>
            <person name="Copeland A.C."/>
            <person name="Dhillon B."/>
            <person name="Glaser F."/>
            <person name="Hesse C.N."/>
            <person name="Kosti I."/>
            <person name="LaButti K."/>
            <person name="Lindquist E.A."/>
            <person name="Lucas S."/>
            <person name="Salamov A.A."/>
            <person name="Bradshaw R.E."/>
            <person name="Ciuffetti L."/>
            <person name="Hamelin R.C."/>
            <person name="Kema G.H.J."/>
            <person name="Lawrence C."/>
            <person name="Scott J.A."/>
            <person name="Spatafora J.W."/>
            <person name="Turgeon B.G."/>
            <person name="de Wit P.J.G.M."/>
            <person name="Zhong S."/>
            <person name="Goodwin S.B."/>
            <person name="Grigoriev I.V."/>
        </authorList>
    </citation>
    <scope>NUCLEOTIDE SEQUENCE [LARGE SCALE GENOMIC DNA]</scope>
    <source>
        <strain evidence="8 9">SO2202</strain>
    </source>
</reference>
<protein>
    <recommendedName>
        <fullName evidence="3">tRNA (adenine(58)-N(1))-methyltransferase non-catalytic subunit TRM6</fullName>
    </recommendedName>
    <alternativeName>
        <fullName evidence="6">tRNA(m1A58)-methyltransferase subunit TRM6</fullName>
    </alternativeName>
</protein>
<dbReference type="PANTHER" id="PTHR12945:SF0">
    <property type="entry name" value="TRNA (ADENINE(58)-N(1))-METHYLTRANSFERASE NON-CATALYTIC SUBUNIT TRM6"/>
    <property type="match status" value="1"/>
</dbReference>
<evidence type="ECO:0000256" key="5">
    <source>
        <dbReference type="ARBA" id="ARBA00023242"/>
    </source>
</evidence>
<dbReference type="GO" id="GO:0030488">
    <property type="term" value="P:tRNA methylation"/>
    <property type="evidence" value="ECO:0007669"/>
    <property type="project" value="InterPro"/>
</dbReference>
<evidence type="ECO:0000313" key="9">
    <source>
        <dbReference type="Proteomes" id="UP000016931"/>
    </source>
</evidence>
<dbReference type="Pfam" id="PF04189">
    <property type="entry name" value="Gcd10p"/>
    <property type="match status" value="1"/>
</dbReference>
<evidence type="ECO:0000256" key="6">
    <source>
        <dbReference type="ARBA" id="ARBA00032319"/>
    </source>
</evidence>
<dbReference type="STRING" id="692275.N1QG11"/>
<comment type="subcellular location">
    <subcellularLocation>
        <location evidence="1">Nucleus</location>
    </subcellularLocation>
</comment>
<gene>
    <name evidence="8" type="ORF">SEPMUDRAFT_134153</name>
</gene>
<dbReference type="OrthoDB" id="10254665at2759"/>
<evidence type="ECO:0000256" key="1">
    <source>
        <dbReference type="ARBA" id="ARBA00004123"/>
    </source>
</evidence>
<proteinExistence type="inferred from homology"/>
<feature type="region of interest" description="Disordered" evidence="7">
    <location>
        <begin position="86"/>
        <end position="106"/>
    </location>
</feature>
<evidence type="ECO:0000256" key="3">
    <source>
        <dbReference type="ARBA" id="ARBA00021704"/>
    </source>
</evidence>
<keyword evidence="9" id="KW-1185">Reference proteome</keyword>
<dbReference type="GeneID" id="27899750"/>
<dbReference type="PANTHER" id="PTHR12945">
    <property type="entry name" value="TRANSLATION INITIATION FACTOR EIF3-RELATED"/>
    <property type="match status" value="1"/>
</dbReference>
<dbReference type="eggNOG" id="KOG1416">
    <property type="taxonomic scope" value="Eukaryota"/>
</dbReference>
<dbReference type="RefSeq" id="XP_016760389.1">
    <property type="nucleotide sequence ID" value="XM_016902613.1"/>
</dbReference>